<feature type="domain" description="AB hydrolase-1" evidence="1">
    <location>
        <begin position="71"/>
        <end position="297"/>
    </location>
</feature>
<keyword evidence="3" id="KW-1185">Reference proteome</keyword>
<dbReference type="InterPro" id="IPR050266">
    <property type="entry name" value="AB_hydrolase_sf"/>
</dbReference>
<dbReference type="InterPro" id="IPR029058">
    <property type="entry name" value="AB_hydrolase_fold"/>
</dbReference>
<dbReference type="PANTHER" id="PTHR43798">
    <property type="entry name" value="MONOACYLGLYCEROL LIPASE"/>
    <property type="match status" value="1"/>
</dbReference>
<dbReference type="InterPro" id="IPR000073">
    <property type="entry name" value="AB_hydrolase_1"/>
</dbReference>
<dbReference type="RefSeq" id="WP_368381654.1">
    <property type="nucleotide sequence ID" value="NZ_JBFRYA010000008.1"/>
</dbReference>
<name>A0ABV3U6N7_9GAMM</name>
<reference evidence="2 3" key="1">
    <citation type="journal article" date="2011" name="Int. J. Syst. Evol. Microbiol.">
        <title>Zhongshania antarctica gen. nov., sp. nov. and Zhongshania guokunii sp. nov., gammaproteobacteria respectively isolated from coastal attached (fast) ice and surface seawater of the Antarctic.</title>
        <authorList>
            <person name="Li H.J."/>
            <person name="Zhang X.Y."/>
            <person name="Chen C.X."/>
            <person name="Zhang Y.J."/>
            <person name="Gao Z.M."/>
            <person name="Yu Y."/>
            <person name="Chen X.L."/>
            <person name="Chen B."/>
            <person name="Zhang Y.Z."/>
        </authorList>
    </citation>
    <scope>NUCLEOTIDE SEQUENCE [LARGE SCALE GENOMIC DNA]</scope>
    <source>
        <strain evidence="2 3">ZS6-22T</strain>
    </source>
</reference>
<proteinExistence type="predicted"/>
<dbReference type="PRINTS" id="PR00412">
    <property type="entry name" value="EPOXHYDRLASE"/>
</dbReference>
<comment type="caution">
    <text evidence="2">The sequence shown here is derived from an EMBL/GenBank/DDBJ whole genome shotgun (WGS) entry which is preliminary data.</text>
</comment>
<dbReference type="Gene3D" id="3.40.50.1820">
    <property type="entry name" value="alpha/beta hydrolase"/>
    <property type="match status" value="1"/>
</dbReference>
<accession>A0ABV3U6N7</accession>
<keyword evidence="2" id="KW-0378">Hydrolase</keyword>
<dbReference type="SUPFAM" id="SSF53474">
    <property type="entry name" value="alpha/beta-Hydrolases"/>
    <property type="match status" value="1"/>
</dbReference>
<protein>
    <submittedName>
        <fullName evidence="2">Alpha/beta fold hydrolase</fullName>
    </submittedName>
</protein>
<dbReference type="PANTHER" id="PTHR43798:SF5">
    <property type="entry name" value="MONOACYLGLYCEROL LIPASE ABHD6"/>
    <property type="match status" value="1"/>
</dbReference>
<sequence>MKKSIIFALIAVATSFAIWAGVTYPRIGGEALHLASSLETSLYGLHRAEVDVSDSTMMSWQNSPDDGKESVIMIHGYSADKTVWMRFARHFTKQYRVIILDLPGHGETAFDPALKYDTVSQAQRVVEAMNTLGIKRAHIIGNSMGGFIAGQLALHHPDRVQSAVLVDAAGVISPQESDMFKMLAAGRNPFEMSSRAEFTEFYAMTMAQPPWLPKMILDYMADDYIARRESLARIFQDFHSTDFLDNRLPDIQVPTLILWGEQDRLLHVSGAEVWKNGIVNAELITYPKLGHMPMTEAPSQSAEDVLAFLAKHH</sequence>
<dbReference type="InterPro" id="IPR000639">
    <property type="entry name" value="Epox_hydrolase-like"/>
</dbReference>
<dbReference type="GO" id="GO:0016787">
    <property type="term" value="F:hydrolase activity"/>
    <property type="evidence" value="ECO:0007669"/>
    <property type="project" value="UniProtKB-KW"/>
</dbReference>
<gene>
    <name evidence="2" type="ORF">AB4876_10715</name>
</gene>
<dbReference type="Proteomes" id="UP001557485">
    <property type="component" value="Unassembled WGS sequence"/>
</dbReference>
<organism evidence="2 3">
    <name type="scientific">Zhongshania guokunii</name>
    <dbReference type="NCBI Taxonomy" id="641783"/>
    <lineage>
        <taxon>Bacteria</taxon>
        <taxon>Pseudomonadati</taxon>
        <taxon>Pseudomonadota</taxon>
        <taxon>Gammaproteobacteria</taxon>
        <taxon>Cellvibrionales</taxon>
        <taxon>Spongiibacteraceae</taxon>
        <taxon>Zhongshania</taxon>
    </lineage>
</organism>
<evidence type="ECO:0000259" key="1">
    <source>
        <dbReference type="Pfam" id="PF00561"/>
    </source>
</evidence>
<dbReference type="EMBL" id="JBFRYA010000008">
    <property type="protein sequence ID" value="MEX1669385.1"/>
    <property type="molecule type" value="Genomic_DNA"/>
</dbReference>
<evidence type="ECO:0000313" key="2">
    <source>
        <dbReference type="EMBL" id="MEX1669385.1"/>
    </source>
</evidence>
<evidence type="ECO:0000313" key="3">
    <source>
        <dbReference type="Proteomes" id="UP001557485"/>
    </source>
</evidence>
<dbReference type="PRINTS" id="PR00111">
    <property type="entry name" value="ABHYDROLASE"/>
</dbReference>
<dbReference type="Pfam" id="PF00561">
    <property type="entry name" value="Abhydrolase_1"/>
    <property type="match status" value="1"/>
</dbReference>